<evidence type="ECO:0000313" key="2">
    <source>
        <dbReference type="EMBL" id="PTL87048.1"/>
    </source>
</evidence>
<feature type="coiled-coil region" evidence="1">
    <location>
        <begin position="80"/>
        <end position="151"/>
    </location>
</feature>
<sequence length="168" mass="19144">MIIKKDALYSLILSISALNGCDLSKSDNKLQNSELRSTCTVDDNDEMLEQLLSIVTNDYITSHIKNERSISTSLEEQDNKDNTTNDLHTYSKNLKKASDEDYAAKRKIDELLDKARFGNTAVEQENAHEQLQQAILDAKKAKKDIAAAKKIFREKLMERLTLSDYEKE</sequence>
<evidence type="ECO:0000313" key="3">
    <source>
        <dbReference type="Proteomes" id="UP000240811"/>
    </source>
</evidence>
<gene>
    <name evidence="2" type="ORF">C4617_01205</name>
</gene>
<protein>
    <submittedName>
        <fullName evidence="2">Uncharacterized protein</fullName>
    </submittedName>
</protein>
<dbReference type="Proteomes" id="UP000240811">
    <property type="component" value="Unassembled WGS sequence"/>
</dbReference>
<evidence type="ECO:0000256" key="1">
    <source>
        <dbReference type="SAM" id="Coils"/>
    </source>
</evidence>
<comment type="caution">
    <text evidence="2">The sequence shown here is derived from an EMBL/GenBank/DDBJ whole genome shotgun (WGS) entry which is preliminary data.</text>
</comment>
<name>A0A2T4VZ61_9HYPH</name>
<reference evidence="3" key="1">
    <citation type="submission" date="2018-02" db="EMBL/GenBank/DDBJ databases">
        <title>Genome sequence of Candidatus Liberibacter europaeus.</title>
        <authorList>
            <person name="Frampton R.A."/>
            <person name="Thompson S.M."/>
            <person name="David C."/>
            <person name="Addison S.M."/>
            <person name="Smith G.R."/>
        </authorList>
    </citation>
    <scope>NUCLEOTIDE SEQUENCE [LARGE SCALE GENOMIC DNA]</scope>
</reference>
<dbReference type="EMBL" id="PSQJ01000001">
    <property type="protein sequence ID" value="PTL87048.1"/>
    <property type="molecule type" value="Genomic_DNA"/>
</dbReference>
<accession>A0A2T4VZ61</accession>
<organism evidence="2 3">
    <name type="scientific">Candidatus Liberibacter europaeus</name>
    <dbReference type="NCBI Taxonomy" id="744859"/>
    <lineage>
        <taxon>Bacteria</taxon>
        <taxon>Pseudomonadati</taxon>
        <taxon>Pseudomonadota</taxon>
        <taxon>Alphaproteobacteria</taxon>
        <taxon>Hyphomicrobiales</taxon>
        <taxon>Rhizobiaceae</taxon>
        <taxon>Liberibacter</taxon>
    </lineage>
</organism>
<proteinExistence type="predicted"/>
<dbReference type="AlphaFoldDB" id="A0A2T4VZ61"/>
<keyword evidence="1" id="KW-0175">Coiled coil</keyword>